<dbReference type="Proteomes" id="UP001281614">
    <property type="component" value="Unassembled WGS sequence"/>
</dbReference>
<evidence type="ECO:0000313" key="2">
    <source>
        <dbReference type="EMBL" id="KAK2728349.1"/>
    </source>
</evidence>
<proteinExistence type="predicted"/>
<feature type="region of interest" description="Disordered" evidence="1">
    <location>
        <begin position="1"/>
        <end position="130"/>
    </location>
</feature>
<feature type="compositionally biased region" description="Basic and acidic residues" evidence="1">
    <location>
        <begin position="105"/>
        <end position="114"/>
    </location>
</feature>
<gene>
    <name evidence="2" type="ORF">CKAH01_11046</name>
</gene>
<organism evidence="2 3">
    <name type="scientific">Colletotrichum kahawae</name>
    <name type="common">Coffee berry disease fungus</name>
    <dbReference type="NCBI Taxonomy" id="34407"/>
    <lineage>
        <taxon>Eukaryota</taxon>
        <taxon>Fungi</taxon>
        <taxon>Dikarya</taxon>
        <taxon>Ascomycota</taxon>
        <taxon>Pezizomycotina</taxon>
        <taxon>Sordariomycetes</taxon>
        <taxon>Hypocreomycetidae</taxon>
        <taxon>Glomerellales</taxon>
        <taxon>Glomerellaceae</taxon>
        <taxon>Colletotrichum</taxon>
        <taxon>Colletotrichum gloeosporioides species complex</taxon>
    </lineage>
</organism>
<keyword evidence="3" id="KW-1185">Reference proteome</keyword>
<reference evidence="2" key="1">
    <citation type="submission" date="2023-02" db="EMBL/GenBank/DDBJ databases">
        <title>Colletotrichum kahawae CIFC_Que2 genome sequencing and assembly.</title>
        <authorList>
            <person name="Baroncelli R."/>
        </authorList>
    </citation>
    <scope>NUCLEOTIDE SEQUENCE</scope>
    <source>
        <strain evidence="2">CIFC_Que2</strain>
    </source>
</reference>
<comment type="caution">
    <text evidence="2">The sequence shown here is derived from an EMBL/GenBank/DDBJ whole genome shotgun (WGS) entry which is preliminary data.</text>
</comment>
<sequence length="130" mass="14350">MPRLPRNSPPFSVETHRSRERRMGPQIQDAEIPAVPDCYATEDRTSPPDSRTLQEPDGEPNTNQQVVVRNTHPKTTLASRKGPRPGRGRVGNPIVVRPHSKRNSGRKESSKDPPEPIIPAPSCALSNPNP</sequence>
<evidence type="ECO:0000313" key="3">
    <source>
        <dbReference type="Proteomes" id="UP001281614"/>
    </source>
</evidence>
<protein>
    <submittedName>
        <fullName evidence="2">Uncharacterized protein</fullName>
    </submittedName>
</protein>
<dbReference type="AlphaFoldDB" id="A0AAD9XUW2"/>
<name>A0AAD9XUW2_COLKA</name>
<evidence type="ECO:0000256" key="1">
    <source>
        <dbReference type="SAM" id="MobiDB-lite"/>
    </source>
</evidence>
<dbReference type="EMBL" id="VYYT01000882">
    <property type="protein sequence ID" value="KAK2728349.1"/>
    <property type="molecule type" value="Genomic_DNA"/>
</dbReference>
<accession>A0AAD9XUW2</accession>
<feature type="compositionally biased region" description="Basic and acidic residues" evidence="1">
    <location>
        <begin position="14"/>
        <end position="23"/>
    </location>
</feature>
<feature type="compositionally biased region" description="Polar residues" evidence="1">
    <location>
        <begin position="60"/>
        <end position="78"/>
    </location>
</feature>